<reference evidence="2 3" key="1">
    <citation type="submission" date="2016-10" db="EMBL/GenBank/DDBJ databases">
        <authorList>
            <person name="Varghese N."/>
            <person name="Submissions S."/>
        </authorList>
    </citation>
    <scope>NUCLEOTIDE SEQUENCE [LARGE SCALE GENOMIC DNA]</scope>
    <source>
        <strain evidence="2 3">IBRC-M10081</strain>
    </source>
</reference>
<dbReference type="SFLD" id="SFLDG01140">
    <property type="entry name" value="C2.B:_Phosphomannomutase_and_P"/>
    <property type="match status" value="1"/>
</dbReference>
<dbReference type="NCBIfam" id="TIGR01484">
    <property type="entry name" value="HAD-SF-IIB"/>
    <property type="match status" value="1"/>
</dbReference>
<dbReference type="AlphaFoldDB" id="A0A662Z3C8"/>
<evidence type="ECO:0000313" key="1">
    <source>
        <dbReference type="EMBL" id="HJE20614.1"/>
    </source>
</evidence>
<accession>A0A662Z3C8</accession>
<dbReference type="EMBL" id="FOIT01000003">
    <property type="protein sequence ID" value="SEW02352.1"/>
    <property type="molecule type" value="Genomic_DNA"/>
</dbReference>
<gene>
    <name evidence="1" type="ORF">K8V35_09695</name>
    <name evidence="2" type="ORF">SAMN05192557_1293</name>
</gene>
<dbReference type="PANTHER" id="PTHR10000">
    <property type="entry name" value="PHOSPHOSERINE PHOSPHATASE"/>
    <property type="match status" value="1"/>
</dbReference>
<dbReference type="Gene3D" id="3.40.50.1000">
    <property type="entry name" value="HAD superfamily/HAD-like"/>
    <property type="match status" value="1"/>
</dbReference>
<dbReference type="GO" id="GO:0016791">
    <property type="term" value="F:phosphatase activity"/>
    <property type="evidence" value="ECO:0007669"/>
    <property type="project" value="UniProtKB-ARBA"/>
</dbReference>
<reference evidence="1" key="3">
    <citation type="submission" date="2021-09" db="EMBL/GenBank/DDBJ databases">
        <authorList>
            <person name="Gilroy R."/>
        </authorList>
    </citation>
    <scope>NUCLEOTIDE SEQUENCE</scope>
    <source>
        <strain evidence="1">6019</strain>
    </source>
</reference>
<dbReference type="EMBL" id="DYYI01000110">
    <property type="protein sequence ID" value="HJE20614.1"/>
    <property type="molecule type" value="Genomic_DNA"/>
</dbReference>
<dbReference type="InterPro" id="IPR000150">
    <property type="entry name" value="Cof"/>
</dbReference>
<sequence>MEPHLICLDLDGTLLNDDKEITPLTKQVLLQLKAQGHKLIISTGRPYRASEDYYRELSMDTPIVNFNGAFVHHPSDRSFDVVHETLDLDVVHKISERVPDLKIQNILAEIKDRVYVHYHDEVILDMFKTGRPEIRVGELNETLAEGPTSILIQAKDEHIPSIRQNLDDLFADLIEHRRWGAPYPVIEIVKKGINKAVGVDYVRGYLGIKQENTIAFGDEDNDNEMIEYVAHGVAMDNAIDDLKSIANHVTKSNNEDGIAHFLIDFFNLNI</sequence>
<keyword evidence="3" id="KW-1185">Reference proteome</keyword>
<dbReference type="GO" id="GO:0000287">
    <property type="term" value="F:magnesium ion binding"/>
    <property type="evidence" value="ECO:0007669"/>
    <property type="project" value="TreeGrafter"/>
</dbReference>
<dbReference type="NCBIfam" id="TIGR00099">
    <property type="entry name" value="Cof-subfamily"/>
    <property type="match status" value="1"/>
</dbReference>
<keyword evidence="1" id="KW-0378">Hydrolase</keyword>
<dbReference type="GO" id="GO:0005829">
    <property type="term" value="C:cytosol"/>
    <property type="evidence" value="ECO:0007669"/>
    <property type="project" value="TreeGrafter"/>
</dbReference>
<dbReference type="Gene3D" id="3.30.1240.10">
    <property type="match status" value="1"/>
</dbReference>
<evidence type="ECO:0000313" key="3">
    <source>
        <dbReference type="Proteomes" id="UP000243605"/>
    </source>
</evidence>
<dbReference type="OrthoDB" id="9781413at2"/>
<name>A0A662Z3C8_9STAP</name>
<organism evidence="2 3">
    <name type="scientific">Aliicoccus persicus</name>
    <dbReference type="NCBI Taxonomy" id="930138"/>
    <lineage>
        <taxon>Bacteria</taxon>
        <taxon>Bacillati</taxon>
        <taxon>Bacillota</taxon>
        <taxon>Bacilli</taxon>
        <taxon>Bacillales</taxon>
        <taxon>Staphylococcaceae</taxon>
        <taxon>Aliicoccus</taxon>
    </lineage>
</organism>
<dbReference type="Proteomes" id="UP000243605">
    <property type="component" value="Unassembled WGS sequence"/>
</dbReference>
<dbReference type="CDD" id="cd07516">
    <property type="entry name" value="HAD_Pase"/>
    <property type="match status" value="1"/>
</dbReference>
<evidence type="ECO:0000313" key="2">
    <source>
        <dbReference type="EMBL" id="SEW02352.1"/>
    </source>
</evidence>
<proteinExistence type="predicted"/>
<dbReference type="PANTHER" id="PTHR10000:SF23">
    <property type="entry name" value="5-AMINO-6-(5-PHOSPHO-D-RIBITYLAMINO)URACIL PHOSPHATASE YITU"/>
    <property type="match status" value="1"/>
</dbReference>
<dbReference type="RefSeq" id="WP_091474983.1">
    <property type="nucleotide sequence ID" value="NZ_FOIT01000003.1"/>
</dbReference>
<dbReference type="Pfam" id="PF08282">
    <property type="entry name" value="Hydrolase_3"/>
    <property type="match status" value="1"/>
</dbReference>
<dbReference type="InterPro" id="IPR023214">
    <property type="entry name" value="HAD_sf"/>
</dbReference>
<dbReference type="PROSITE" id="PS01228">
    <property type="entry name" value="COF_1"/>
    <property type="match status" value="1"/>
</dbReference>
<dbReference type="InterPro" id="IPR006379">
    <property type="entry name" value="HAD-SF_hydro_IIB"/>
</dbReference>
<dbReference type="SFLD" id="SFLDS00003">
    <property type="entry name" value="Haloacid_Dehalogenase"/>
    <property type="match status" value="1"/>
</dbReference>
<dbReference type="InterPro" id="IPR036412">
    <property type="entry name" value="HAD-like_sf"/>
</dbReference>
<dbReference type="SUPFAM" id="SSF56784">
    <property type="entry name" value="HAD-like"/>
    <property type="match status" value="1"/>
</dbReference>
<reference evidence="1" key="2">
    <citation type="journal article" date="2021" name="PeerJ">
        <title>Extensive microbial diversity within the chicken gut microbiome revealed by metagenomics and culture.</title>
        <authorList>
            <person name="Gilroy R."/>
            <person name="Ravi A."/>
            <person name="Getino M."/>
            <person name="Pursley I."/>
            <person name="Horton D.L."/>
            <person name="Alikhan N.F."/>
            <person name="Baker D."/>
            <person name="Gharbi K."/>
            <person name="Hall N."/>
            <person name="Watson M."/>
            <person name="Adriaenssens E.M."/>
            <person name="Foster-Nyarko E."/>
            <person name="Jarju S."/>
            <person name="Secka A."/>
            <person name="Antonio M."/>
            <person name="Oren A."/>
            <person name="Chaudhuri R.R."/>
            <person name="La Ragione R."/>
            <person name="Hildebrand F."/>
            <person name="Pallen M.J."/>
        </authorList>
    </citation>
    <scope>NUCLEOTIDE SEQUENCE</scope>
    <source>
        <strain evidence="1">6019</strain>
    </source>
</reference>
<protein>
    <submittedName>
        <fullName evidence="1">Cof-type HAD-IIB family hydrolase</fullName>
    </submittedName>
</protein>
<dbReference type="Proteomes" id="UP000763505">
    <property type="component" value="Unassembled WGS sequence"/>
</dbReference>